<dbReference type="PANTHER" id="PTHR42751">
    <property type="entry name" value="SODIUM/HYDROGEN EXCHANGER FAMILY/TRKA DOMAIN PROTEIN"/>
    <property type="match status" value="1"/>
</dbReference>
<dbReference type="GO" id="GO:0008324">
    <property type="term" value="F:monoatomic cation transmembrane transporter activity"/>
    <property type="evidence" value="ECO:0007669"/>
    <property type="project" value="InterPro"/>
</dbReference>
<evidence type="ECO:0000259" key="9">
    <source>
        <dbReference type="PROSITE" id="PS51202"/>
    </source>
</evidence>
<dbReference type="GO" id="GO:0016020">
    <property type="term" value="C:membrane"/>
    <property type="evidence" value="ECO:0007669"/>
    <property type="project" value="UniProtKB-SubCell"/>
</dbReference>
<gene>
    <name evidence="10" type="ordered locus">Mboo_0806</name>
</gene>
<dbReference type="GO" id="GO:0015297">
    <property type="term" value="F:antiporter activity"/>
    <property type="evidence" value="ECO:0007669"/>
    <property type="project" value="InterPro"/>
</dbReference>
<dbReference type="Gene3D" id="3.30.70.1450">
    <property type="entry name" value="Regulator of K+ conductance, C-terminal domain"/>
    <property type="match status" value="1"/>
</dbReference>
<dbReference type="GO" id="GO:1902600">
    <property type="term" value="P:proton transmembrane transport"/>
    <property type="evidence" value="ECO:0007669"/>
    <property type="project" value="InterPro"/>
</dbReference>
<dbReference type="Pfam" id="PF00999">
    <property type="entry name" value="Na_H_Exchanger"/>
    <property type="match status" value="1"/>
</dbReference>
<feature type="transmembrane region" description="Helical" evidence="7">
    <location>
        <begin position="26"/>
        <end position="44"/>
    </location>
</feature>
<dbReference type="HOGENOM" id="CLU_005126_9_0_2"/>
<dbReference type="SUPFAM" id="SSF51735">
    <property type="entry name" value="NAD(P)-binding Rossmann-fold domains"/>
    <property type="match status" value="1"/>
</dbReference>
<dbReference type="RefSeq" id="WP_012106348.1">
    <property type="nucleotide sequence ID" value="NC_009712.1"/>
</dbReference>
<feature type="transmembrane region" description="Helical" evidence="7">
    <location>
        <begin position="56"/>
        <end position="74"/>
    </location>
</feature>
<evidence type="ECO:0000313" key="10">
    <source>
        <dbReference type="EMBL" id="ABS55324.1"/>
    </source>
</evidence>
<evidence type="ECO:0000256" key="2">
    <source>
        <dbReference type="ARBA" id="ARBA00005551"/>
    </source>
</evidence>
<dbReference type="Gene3D" id="1.20.1530.20">
    <property type="match status" value="1"/>
</dbReference>
<dbReference type="PANTHER" id="PTHR42751:SF3">
    <property type="entry name" value="SODIUM_GLUTAMATE SYMPORTER"/>
    <property type="match status" value="1"/>
</dbReference>
<dbReference type="KEGG" id="mbn:Mboo_0806"/>
<keyword evidence="5 7" id="KW-1133">Transmembrane helix</keyword>
<dbReference type="AlphaFoldDB" id="A7I6G3"/>
<evidence type="ECO:0000256" key="7">
    <source>
        <dbReference type="SAM" id="Phobius"/>
    </source>
</evidence>
<feature type="transmembrane region" description="Helical" evidence="7">
    <location>
        <begin position="293"/>
        <end position="316"/>
    </location>
</feature>
<protein>
    <submittedName>
        <fullName evidence="10">Sodium/hydrogen exchanger</fullName>
    </submittedName>
</protein>
<dbReference type="GO" id="GO:0006813">
    <property type="term" value="P:potassium ion transport"/>
    <property type="evidence" value="ECO:0007669"/>
    <property type="project" value="InterPro"/>
</dbReference>
<name>A7I6G3_METB6</name>
<evidence type="ECO:0000256" key="5">
    <source>
        <dbReference type="ARBA" id="ARBA00022989"/>
    </source>
</evidence>
<dbReference type="InterPro" id="IPR036291">
    <property type="entry name" value="NAD(P)-bd_dom_sf"/>
</dbReference>
<dbReference type="InterPro" id="IPR006037">
    <property type="entry name" value="RCK_C"/>
</dbReference>
<proteinExistence type="inferred from homology"/>
<feature type="domain" description="RCK N-terminal" evidence="8">
    <location>
        <begin position="408"/>
        <end position="527"/>
    </location>
</feature>
<dbReference type="Gene3D" id="3.40.50.720">
    <property type="entry name" value="NAD(P)-binding Rossmann-like Domain"/>
    <property type="match status" value="1"/>
</dbReference>
<sequence>MDVILAVVCLGILTVALLFLGRRFKIPSIVCFLVIGMLAGPYALSIVSDQSTIETIGEIGVILLLFTIGLEFSFERLLKAWRVVVIGGAFQVCTTIVVAALILHMINGVMFTEAIFFGFLVSLSSTAIVMKILQDRGEVETVPGRTLLGILIFQDLAVIPMLLLTPVLMGSSISTASLPFEIIKVIAILAILIVSAHWVVPWVMYRVARQKNRELFVFTIAGICFAVAWLTNAAGLSYSLGAFMAGLIIGESEFSIDAVSNIIPFRDVFAAIFFISIGMLLDTSVILSQLSIVITLLAIILVAKVLTGSVASAILGMPTRVSIFVGLALAQIGEFSFVLAKNGVDSNLMGPGPYQFFLAAAIITMALTPFTMNMAFPVTNLLYRLFPDRIKRPDPRKDASGPAPEELSGHIVIVGYGMTGKSVARAAEILGIPYNAIDMDPDVVARERAADTHHEIIFGDATHREILEYAGIERARALVVVISEQNVVPGIIHLAREMAPSIYIVVRTRHVNDVRQLLDLGADEVIPEEFETSVRIFSRVLAKYTLPESDIDTLTKVVRGNGYRMFSRAHDPLPSGNQDPERAFGDLHIHTLEVGAGAPSVGKTLRQLDPWNTRGVGILAIRRGAASVTSPHPDLIVLPGDVLILYGSETNISRFRPLVAGPAKTA</sequence>
<dbReference type="STRING" id="456442.Mboo_0806"/>
<dbReference type="EMBL" id="CP000780">
    <property type="protein sequence ID" value="ABS55324.1"/>
    <property type="molecule type" value="Genomic_DNA"/>
</dbReference>
<accession>A7I6G3</accession>
<evidence type="ECO:0000256" key="6">
    <source>
        <dbReference type="ARBA" id="ARBA00023136"/>
    </source>
</evidence>
<feature type="transmembrane region" description="Helical" evidence="7">
    <location>
        <begin position="182"/>
        <end position="203"/>
    </location>
</feature>
<evidence type="ECO:0000256" key="1">
    <source>
        <dbReference type="ARBA" id="ARBA00004141"/>
    </source>
</evidence>
<comment type="similarity">
    <text evidence="2">Belongs to the monovalent cation:proton antiporter 2 (CPA2) transporter (TC 2.A.37) family.</text>
</comment>
<dbReference type="Proteomes" id="UP000002408">
    <property type="component" value="Chromosome"/>
</dbReference>
<feature type="transmembrane region" description="Helical" evidence="7">
    <location>
        <begin position="115"/>
        <end position="134"/>
    </location>
</feature>
<keyword evidence="11" id="KW-1185">Reference proteome</keyword>
<dbReference type="InterPro" id="IPR036721">
    <property type="entry name" value="RCK_C_sf"/>
</dbReference>
<evidence type="ECO:0000256" key="4">
    <source>
        <dbReference type="ARBA" id="ARBA00022692"/>
    </source>
</evidence>
<dbReference type="InterPro" id="IPR038770">
    <property type="entry name" value="Na+/solute_symporter_sf"/>
</dbReference>
<feature type="transmembrane region" description="Helical" evidence="7">
    <location>
        <begin position="238"/>
        <end position="256"/>
    </location>
</feature>
<evidence type="ECO:0000256" key="3">
    <source>
        <dbReference type="ARBA" id="ARBA00022448"/>
    </source>
</evidence>
<dbReference type="PROSITE" id="PS51201">
    <property type="entry name" value="RCK_N"/>
    <property type="match status" value="1"/>
</dbReference>
<feature type="transmembrane region" description="Helical" evidence="7">
    <location>
        <begin position="215"/>
        <end position="232"/>
    </location>
</feature>
<feature type="domain" description="RCK C-terminal" evidence="9">
    <location>
        <begin position="577"/>
        <end position="661"/>
    </location>
</feature>
<comment type="subcellular location">
    <subcellularLocation>
        <location evidence="1">Membrane</location>
        <topology evidence="1">Multi-pass membrane protein</topology>
    </subcellularLocation>
</comment>
<reference evidence="11" key="1">
    <citation type="journal article" date="2015" name="Microbiology">
        <title>Genome of Methanoregula boonei 6A8 reveals adaptations to oligotrophic peatland environments.</title>
        <authorList>
            <person name="Braeuer S."/>
            <person name="Cadillo-Quiroz H."/>
            <person name="Kyrpides N."/>
            <person name="Woyke T."/>
            <person name="Goodwin L."/>
            <person name="Detter C."/>
            <person name="Podell S."/>
            <person name="Yavitt J.B."/>
            <person name="Zinder S.H."/>
        </authorList>
    </citation>
    <scope>NUCLEOTIDE SEQUENCE [LARGE SCALE GENOMIC DNA]</scope>
    <source>
        <strain evidence="11">DSM 21154 / JCM 14090 / 6A8</strain>
    </source>
</reference>
<evidence type="ECO:0000259" key="8">
    <source>
        <dbReference type="PROSITE" id="PS51201"/>
    </source>
</evidence>
<dbReference type="GeneID" id="5410532"/>
<dbReference type="Pfam" id="PF02254">
    <property type="entry name" value="TrkA_N"/>
    <property type="match status" value="1"/>
</dbReference>
<feature type="transmembrane region" description="Helical" evidence="7">
    <location>
        <begin position="81"/>
        <end position="103"/>
    </location>
</feature>
<keyword evidence="3" id="KW-0813">Transport</keyword>
<feature type="transmembrane region" description="Helical" evidence="7">
    <location>
        <begin position="146"/>
        <end position="170"/>
    </location>
</feature>
<evidence type="ECO:0000313" key="11">
    <source>
        <dbReference type="Proteomes" id="UP000002408"/>
    </source>
</evidence>
<keyword evidence="4 7" id="KW-0812">Transmembrane</keyword>
<dbReference type="eggNOG" id="arCOG01955">
    <property type="taxonomic scope" value="Archaea"/>
</dbReference>
<organism evidence="10 11">
    <name type="scientific">Methanoregula boonei (strain DSM 21154 / JCM 14090 / 6A8)</name>
    <dbReference type="NCBI Taxonomy" id="456442"/>
    <lineage>
        <taxon>Archaea</taxon>
        <taxon>Methanobacteriati</taxon>
        <taxon>Methanobacteriota</taxon>
        <taxon>Stenosarchaea group</taxon>
        <taxon>Methanomicrobia</taxon>
        <taxon>Methanomicrobiales</taxon>
        <taxon>Methanoregulaceae</taxon>
        <taxon>Methanoregula</taxon>
    </lineage>
</organism>
<dbReference type="OrthoDB" id="43518at2157"/>
<dbReference type="Pfam" id="PF02080">
    <property type="entry name" value="TrkA_C"/>
    <property type="match status" value="1"/>
</dbReference>
<feature type="transmembrane region" description="Helical" evidence="7">
    <location>
        <begin position="323"/>
        <end position="344"/>
    </location>
</feature>
<feature type="transmembrane region" description="Helical" evidence="7">
    <location>
        <begin position="5"/>
        <end position="21"/>
    </location>
</feature>
<keyword evidence="6 7" id="KW-0472">Membrane</keyword>
<dbReference type="SUPFAM" id="SSF116726">
    <property type="entry name" value="TrkA C-terminal domain-like"/>
    <property type="match status" value="1"/>
</dbReference>
<feature type="transmembrane region" description="Helical" evidence="7">
    <location>
        <begin position="356"/>
        <end position="383"/>
    </location>
</feature>
<dbReference type="InterPro" id="IPR003148">
    <property type="entry name" value="RCK_N"/>
</dbReference>
<feature type="transmembrane region" description="Helical" evidence="7">
    <location>
        <begin position="268"/>
        <end position="287"/>
    </location>
</feature>
<dbReference type="InterPro" id="IPR006153">
    <property type="entry name" value="Cation/H_exchanger_TM"/>
</dbReference>
<dbReference type="PROSITE" id="PS51202">
    <property type="entry name" value="RCK_C"/>
    <property type="match status" value="1"/>
</dbReference>